<evidence type="ECO:0000256" key="1">
    <source>
        <dbReference type="ARBA" id="ARBA00005254"/>
    </source>
</evidence>
<sequence length="263" mass="27162">MAAMTMAGDALVLLERSDGVALLRLNRPQRHNSLVPALLEALLAALDEVEADTSVRAVVLTHAGGNFSTGGDVAAFAAQGDAIAAYASELLALLNRSILRLAALRCPVVAAVEGWLTGGSLGLVLACDMAVLAQDARIAPFYTVVGFSPDGGWTAMLPQLAGPARARAWQLNNTVVAAPDAVMHGLACTLSAPGAAEADAIALARSVADKVPGSVARTRALLRWDTDALAAGLERERAAFVAQIASAETADGMRRFLAGRTRE</sequence>
<dbReference type="GO" id="GO:0003824">
    <property type="term" value="F:catalytic activity"/>
    <property type="evidence" value="ECO:0007669"/>
    <property type="project" value="UniProtKB-ARBA"/>
</dbReference>
<reference evidence="2 3" key="1">
    <citation type="submission" date="2018-01" db="EMBL/GenBank/DDBJ databases">
        <authorList>
            <person name="Gaut B.S."/>
            <person name="Morton B.R."/>
            <person name="Clegg M.T."/>
            <person name="Duvall M.R."/>
        </authorList>
    </citation>
    <scope>NUCLEOTIDE SEQUENCE [LARGE SCALE GENOMIC DNA]</scope>
    <source>
        <strain evidence="2">Cupriavidus taiwanensis cmp 52</strain>
    </source>
</reference>
<gene>
    <name evidence="2" type="ORF">CBM2634_A160200</name>
</gene>
<name>A0A375IW15_9BURK</name>
<evidence type="ECO:0000313" key="3">
    <source>
        <dbReference type="Proteomes" id="UP000256805"/>
    </source>
</evidence>
<dbReference type="EMBL" id="OVTA01000008">
    <property type="protein sequence ID" value="SPR96844.1"/>
    <property type="molecule type" value="Genomic_DNA"/>
</dbReference>
<dbReference type="Proteomes" id="UP000256805">
    <property type="component" value="Unassembled WGS sequence"/>
</dbReference>
<organism evidence="2 3">
    <name type="scientific">Cupriavidus taiwanensis</name>
    <dbReference type="NCBI Taxonomy" id="164546"/>
    <lineage>
        <taxon>Bacteria</taxon>
        <taxon>Pseudomonadati</taxon>
        <taxon>Pseudomonadota</taxon>
        <taxon>Betaproteobacteria</taxon>
        <taxon>Burkholderiales</taxon>
        <taxon>Burkholderiaceae</taxon>
        <taxon>Cupriavidus</taxon>
    </lineage>
</organism>
<dbReference type="RefSeq" id="WP_258874535.1">
    <property type="nucleotide sequence ID" value="NZ_LS483233.1"/>
</dbReference>
<evidence type="ECO:0000313" key="2">
    <source>
        <dbReference type="EMBL" id="SPR96844.1"/>
    </source>
</evidence>
<proteinExistence type="inferred from homology"/>
<dbReference type="Pfam" id="PF00378">
    <property type="entry name" value="ECH_1"/>
    <property type="match status" value="1"/>
</dbReference>
<comment type="similarity">
    <text evidence="1">Belongs to the enoyl-CoA hydratase/isomerase family.</text>
</comment>
<dbReference type="PANTHER" id="PTHR43802">
    <property type="entry name" value="ENOYL-COA HYDRATASE"/>
    <property type="match status" value="1"/>
</dbReference>
<dbReference type="InterPro" id="IPR029045">
    <property type="entry name" value="ClpP/crotonase-like_dom_sf"/>
</dbReference>
<dbReference type="InterPro" id="IPR001753">
    <property type="entry name" value="Enoyl-CoA_hydra/iso"/>
</dbReference>
<dbReference type="SUPFAM" id="SSF52096">
    <property type="entry name" value="ClpP/crotonase"/>
    <property type="match status" value="1"/>
</dbReference>
<dbReference type="AlphaFoldDB" id="A0A375IW15"/>
<dbReference type="CDD" id="cd06558">
    <property type="entry name" value="crotonase-like"/>
    <property type="match status" value="1"/>
</dbReference>
<dbReference type="Gene3D" id="3.90.226.10">
    <property type="entry name" value="2-enoyl-CoA Hydratase, Chain A, domain 1"/>
    <property type="match status" value="1"/>
</dbReference>
<protein>
    <submittedName>
        <fullName evidence="2">Enoyl-CoA hydratase</fullName>
    </submittedName>
</protein>
<dbReference type="PANTHER" id="PTHR43802:SF1">
    <property type="entry name" value="IP11341P-RELATED"/>
    <property type="match status" value="1"/>
</dbReference>
<accession>A0A375IW15</accession>